<sequence length="90" mass="10388">MADETDLINRLAAAVADRIRPQIPFDYEMWDIATIAACMKLSEAQVRERLAPQPDFPKAIRLPTTSGGRGHARYRAKEVWAWMMKYQDKH</sequence>
<evidence type="ECO:0000313" key="1">
    <source>
        <dbReference type="EMBL" id="MFC5551785.1"/>
    </source>
</evidence>
<keyword evidence="2" id="KW-1185">Reference proteome</keyword>
<comment type="caution">
    <text evidence="1">The sequence shown here is derived from an EMBL/GenBank/DDBJ whole genome shotgun (WGS) entry which is preliminary data.</text>
</comment>
<reference evidence="2" key="1">
    <citation type="journal article" date="2019" name="Int. J. Syst. Evol. Microbiol.">
        <title>The Global Catalogue of Microorganisms (GCM) 10K type strain sequencing project: providing services to taxonomists for standard genome sequencing and annotation.</title>
        <authorList>
            <consortium name="The Broad Institute Genomics Platform"/>
            <consortium name="The Broad Institute Genome Sequencing Center for Infectious Disease"/>
            <person name="Wu L."/>
            <person name="Ma J."/>
        </authorList>
    </citation>
    <scope>NUCLEOTIDE SEQUENCE [LARGE SCALE GENOMIC DNA]</scope>
    <source>
        <strain evidence="2">CGMCC 4.5798</strain>
    </source>
</reference>
<gene>
    <name evidence="1" type="ORF">ACFPO9_24975</name>
</gene>
<accession>A0ABW0S6S3</accession>
<dbReference type="Proteomes" id="UP001596086">
    <property type="component" value="Unassembled WGS sequence"/>
</dbReference>
<protein>
    <recommendedName>
        <fullName evidence="3">DNA-binding protein</fullName>
    </recommendedName>
</protein>
<name>A0ABW0S6S3_9BURK</name>
<evidence type="ECO:0000313" key="2">
    <source>
        <dbReference type="Proteomes" id="UP001596086"/>
    </source>
</evidence>
<evidence type="ECO:0008006" key="3">
    <source>
        <dbReference type="Google" id="ProtNLM"/>
    </source>
</evidence>
<organism evidence="1 2">
    <name type="scientific">Massilia aerilata</name>
    <dbReference type="NCBI Taxonomy" id="453817"/>
    <lineage>
        <taxon>Bacteria</taxon>
        <taxon>Pseudomonadati</taxon>
        <taxon>Pseudomonadota</taxon>
        <taxon>Betaproteobacteria</taxon>
        <taxon>Burkholderiales</taxon>
        <taxon>Oxalobacteraceae</taxon>
        <taxon>Telluria group</taxon>
        <taxon>Massilia</taxon>
    </lineage>
</organism>
<dbReference type="EMBL" id="JBHSMZ010000024">
    <property type="protein sequence ID" value="MFC5551785.1"/>
    <property type="molecule type" value="Genomic_DNA"/>
</dbReference>
<proteinExistence type="predicted"/>
<dbReference type="RefSeq" id="WP_379776415.1">
    <property type="nucleotide sequence ID" value="NZ_JBHSMZ010000024.1"/>
</dbReference>